<sequence>MEPTRDILVRKSTLAEQGNETDLQNMTPAERMAMVWPLTIAAWAMKGEDIASQRLQRHVVRIERRRR</sequence>
<dbReference type="OrthoDB" id="9554444at2"/>
<dbReference type="EMBL" id="SJPS01000004">
    <property type="protein sequence ID" value="TWU25485.1"/>
    <property type="molecule type" value="Genomic_DNA"/>
</dbReference>
<evidence type="ECO:0000313" key="1">
    <source>
        <dbReference type="EMBL" id="TWU25485.1"/>
    </source>
</evidence>
<dbReference type="Proteomes" id="UP000318437">
    <property type="component" value="Unassembled WGS sequence"/>
</dbReference>
<dbReference type="AlphaFoldDB" id="A0A5C6CN29"/>
<accession>A0A5C6CN29</accession>
<evidence type="ECO:0000313" key="2">
    <source>
        <dbReference type="Proteomes" id="UP000318437"/>
    </source>
</evidence>
<proteinExistence type="predicted"/>
<dbReference type="RefSeq" id="WP_146451094.1">
    <property type="nucleotide sequence ID" value="NZ_SJPS01000004.1"/>
</dbReference>
<reference evidence="1 2" key="1">
    <citation type="submission" date="2019-02" db="EMBL/GenBank/DDBJ databases">
        <title>Deep-cultivation of Planctomycetes and their phenomic and genomic characterization uncovers novel biology.</title>
        <authorList>
            <person name="Wiegand S."/>
            <person name="Jogler M."/>
            <person name="Boedeker C."/>
            <person name="Pinto D."/>
            <person name="Vollmers J."/>
            <person name="Rivas-Marin E."/>
            <person name="Kohn T."/>
            <person name="Peeters S.H."/>
            <person name="Heuer A."/>
            <person name="Rast P."/>
            <person name="Oberbeckmann S."/>
            <person name="Bunk B."/>
            <person name="Jeske O."/>
            <person name="Meyerdierks A."/>
            <person name="Storesund J.E."/>
            <person name="Kallscheuer N."/>
            <person name="Luecker S."/>
            <person name="Lage O.M."/>
            <person name="Pohl T."/>
            <person name="Merkel B.J."/>
            <person name="Hornburger P."/>
            <person name="Mueller R.-W."/>
            <person name="Bruemmer F."/>
            <person name="Labrenz M."/>
            <person name="Spormann A.M."/>
            <person name="Op Den Camp H."/>
            <person name="Overmann J."/>
            <person name="Amann R."/>
            <person name="Jetten M.S.M."/>
            <person name="Mascher T."/>
            <person name="Medema M.H."/>
            <person name="Devos D.P."/>
            <person name="Kaster A.-K."/>
            <person name="Ovreas L."/>
            <person name="Rohde M."/>
            <person name="Galperin M.Y."/>
            <person name="Jogler C."/>
        </authorList>
    </citation>
    <scope>NUCLEOTIDE SEQUENCE [LARGE SCALE GENOMIC DNA]</scope>
    <source>
        <strain evidence="1 2">Pla144</strain>
    </source>
</reference>
<comment type="caution">
    <text evidence="1">The sequence shown here is derived from an EMBL/GenBank/DDBJ whole genome shotgun (WGS) entry which is preliminary data.</text>
</comment>
<gene>
    <name evidence="1" type="ORF">Pla144_26900</name>
</gene>
<protein>
    <submittedName>
        <fullName evidence="1">Uncharacterized protein</fullName>
    </submittedName>
</protein>
<organism evidence="1 2">
    <name type="scientific">Bythopirellula polymerisocia</name>
    <dbReference type="NCBI Taxonomy" id="2528003"/>
    <lineage>
        <taxon>Bacteria</taxon>
        <taxon>Pseudomonadati</taxon>
        <taxon>Planctomycetota</taxon>
        <taxon>Planctomycetia</taxon>
        <taxon>Pirellulales</taxon>
        <taxon>Lacipirellulaceae</taxon>
        <taxon>Bythopirellula</taxon>
    </lineage>
</organism>
<name>A0A5C6CN29_9BACT</name>
<keyword evidence="2" id="KW-1185">Reference proteome</keyword>